<gene>
    <name evidence="1" type="ORF">GGR12_002779</name>
</gene>
<proteinExistence type="predicted"/>
<dbReference type="AlphaFoldDB" id="A0A7W6JF28"/>
<name>A0A7W6JF28_9CAUL</name>
<accession>A0A7W6JF28</accession>
<evidence type="ECO:0000313" key="2">
    <source>
        <dbReference type="Proteomes" id="UP000529946"/>
    </source>
</evidence>
<dbReference type="EMBL" id="JACIDM010000003">
    <property type="protein sequence ID" value="MBB4083891.1"/>
    <property type="molecule type" value="Genomic_DNA"/>
</dbReference>
<protein>
    <recommendedName>
        <fullName evidence="3">HTH iclR-type domain-containing protein</fullName>
    </recommendedName>
</protein>
<evidence type="ECO:0000313" key="1">
    <source>
        <dbReference type="EMBL" id="MBB4083891.1"/>
    </source>
</evidence>
<dbReference type="Proteomes" id="UP000529946">
    <property type="component" value="Unassembled WGS sequence"/>
</dbReference>
<organism evidence="1 2">
    <name type="scientific">Brevundimonas lenta</name>
    <dbReference type="NCBI Taxonomy" id="424796"/>
    <lineage>
        <taxon>Bacteria</taxon>
        <taxon>Pseudomonadati</taxon>
        <taxon>Pseudomonadota</taxon>
        <taxon>Alphaproteobacteria</taxon>
        <taxon>Caulobacterales</taxon>
        <taxon>Caulobacteraceae</taxon>
        <taxon>Brevundimonas</taxon>
    </lineage>
</organism>
<dbReference type="RefSeq" id="WP_183205033.1">
    <property type="nucleotide sequence ID" value="NZ_BAAAER010000003.1"/>
</dbReference>
<sequence>MTTEAQRVLPGERAKAVAALEVLLRIMRLAVDCFPDDDLETILVLLTVAAASSGSHLRDPAILASMDGGPVPDHLHKPISGRAVAQSTGLPRETVRRRIDALVSAGRLTREARGVRTSTGVITRNRNLEFSRQLIQELTSASARINRYDVS</sequence>
<evidence type="ECO:0008006" key="3">
    <source>
        <dbReference type="Google" id="ProtNLM"/>
    </source>
</evidence>
<reference evidence="1 2" key="1">
    <citation type="submission" date="2020-08" db="EMBL/GenBank/DDBJ databases">
        <title>Genomic Encyclopedia of Type Strains, Phase IV (KMG-IV): sequencing the most valuable type-strain genomes for metagenomic binning, comparative biology and taxonomic classification.</title>
        <authorList>
            <person name="Goeker M."/>
        </authorList>
    </citation>
    <scope>NUCLEOTIDE SEQUENCE [LARGE SCALE GENOMIC DNA]</scope>
    <source>
        <strain evidence="1 2">DSM 23960</strain>
    </source>
</reference>
<keyword evidence="2" id="KW-1185">Reference proteome</keyword>
<comment type="caution">
    <text evidence="1">The sequence shown here is derived from an EMBL/GenBank/DDBJ whole genome shotgun (WGS) entry which is preliminary data.</text>
</comment>